<feature type="chain" id="PRO_5012453331" description="Extracellular membrane protein CFEM domain-containing protein" evidence="3">
    <location>
        <begin position="19"/>
        <end position="330"/>
    </location>
</feature>
<organism evidence="4 5">
    <name type="scientific">Coniochaeta ligniaria NRRL 30616</name>
    <dbReference type="NCBI Taxonomy" id="1408157"/>
    <lineage>
        <taxon>Eukaryota</taxon>
        <taxon>Fungi</taxon>
        <taxon>Dikarya</taxon>
        <taxon>Ascomycota</taxon>
        <taxon>Pezizomycotina</taxon>
        <taxon>Sordariomycetes</taxon>
        <taxon>Sordariomycetidae</taxon>
        <taxon>Coniochaetales</taxon>
        <taxon>Coniochaetaceae</taxon>
        <taxon>Coniochaeta</taxon>
    </lineage>
</organism>
<evidence type="ECO:0000256" key="1">
    <source>
        <dbReference type="SAM" id="MobiDB-lite"/>
    </source>
</evidence>
<dbReference type="OrthoDB" id="5242422at2759"/>
<feature type="compositionally biased region" description="Low complexity" evidence="1">
    <location>
        <begin position="244"/>
        <end position="273"/>
    </location>
</feature>
<keyword evidence="3" id="KW-0732">Signal</keyword>
<evidence type="ECO:0000313" key="4">
    <source>
        <dbReference type="EMBL" id="OIW28499.1"/>
    </source>
</evidence>
<sequence length="330" mass="33269">MARTVIVALLLAHNVANAIDIPGNFANLALAVTTDPAVTACSIAYEVIDSCYSASPGLSTAANSDVASCLCCYSTVEIDEYYSSCADYISASYPRSTTQYSAFTGLADACATDMPVCGGGAGGGSSPSSTVTSSATNTRVSSATRTTGGGSASGSSATDVPDACTSFQEIISSCVDATPSLTAAPDRVAASCICYTTSAGSSSFTTEIDDLASSCAPWAKTAARPTFYSAVVAFEDFCEMYSPTSTRTRTSSTTSTETDTETTDSSTPTPTQTGGFGGSGGTTTTRTFATPTTSAATTRATGMAAPAGAGGLVVWTAELFSFVLSFFLLV</sequence>
<accession>A0A1J7IMR2</accession>
<evidence type="ECO:0000256" key="3">
    <source>
        <dbReference type="SAM" id="SignalP"/>
    </source>
</evidence>
<feature type="compositionally biased region" description="Low complexity" evidence="1">
    <location>
        <begin position="282"/>
        <end position="295"/>
    </location>
</feature>
<feature type="region of interest" description="Disordered" evidence="1">
    <location>
        <begin position="122"/>
        <end position="158"/>
    </location>
</feature>
<dbReference type="AlphaFoldDB" id="A0A1J7IMR2"/>
<keyword evidence="2" id="KW-0472">Membrane</keyword>
<dbReference type="Proteomes" id="UP000182658">
    <property type="component" value="Unassembled WGS sequence"/>
</dbReference>
<feature type="signal peptide" evidence="3">
    <location>
        <begin position="1"/>
        <end position="18"/>
    </location>
</feature>
<reference evidence="4 5" key="1">
    <citation type="submission" date="2016-10" db="EMBL/GenBank/DDBJ databases">
        <title>Draft genome sequence of Coniochaeta ligniaria NRRL30616, a lignocellulolytic fungus for bioabatement of inhibitors in plant biomass hydrolysates.</title>
        <authorList>
            <consortium name="DOE Joint Genome Institute"/>
            <person name="Jimenez D.J."/>
            <person name="Hector R.E."/>
            <person name="Riley R."/>
            <person name="Sun H."/>
            <person name="Grigoriev I.V."/>
            <person name="Van Elsas J.D."/>
            <person name="Nichols N.N."/>
        </authorList>
    </citation>
    <scope>NUCLEOTIDE SEQUENCE [LARGE SCALE GENOMIC DNA]</scope>
    <source>
        <strain evidence="4 5">NRRL 30616</strain>
    </source>
</reference>
<feature type="compositionally biased region" description="Low complexity" evidence="1">
    <location>
        <begin position="126"/>
        <end position="146"/>
    </location>
</feature>
<evidence type="ECO:0000256" key="2">
    <source>
        <dbReference type="SAM" id="Phobius"/>
    </source>
</evidence>
<proteinExistence type="predicted"/>
<evidence type="ECO:0008006" key="6">
    <source>
        <dbReference type="Google" id="ProtNLM"/>
    </source>
</evidence>
<keyword evidence="5" id="KW-1185">Reference proteome</keyword>
<feature type="region of interest" description="Disordered" evidence="1">
    <location>
        <begin position="244"/>
        <end position="295"/>
    </location>
</feature>
<evidence type="ECO:0000313" key="5">
    <source>
        <dbReference type="Proteomes" id="UP000182658"/>
    </source>
</evidence>
<name>A0A1J7IMR2_9PEZI</name>
<keyword evidence="2" id="KW-0812">Transmembrane</keyword>
<protein>
    <recommendedName>
        <fullName evidence="6">Extracellular membrane protein CFEM domain-containing protein</fullName>
    </recommendedName>
</protein>
<keyword evidence="2" id="KW-1133">Transmembrane helix</keyword>
<dbReference type="EMBL" id="KV875098">
    <property type="protein sequence ID" value="OIW28499.1"/>
    <property type="molecule type" value="Genomic_DNA"/>
</dbReference>
<feature type="transmembrane region" description="Helical" evidence="2">
    <location>
        <begin position="307"/>
        <end position="329"/>
    </location>
</feature>
<dbReference type="InParanoid" id="A0A1J7IMR2"/>
<gene>
    <name evidence="4" type="ORF">CONLIGDRAFT_378966</name>
</gene>